<accession>A0AAP0RRU1</accession>
<evidence type="ECO:0000313" key="1">
    <source>
        <dbReference type="EMBL" id="KAK9283335.1"/>
    </source>
</evidence>
<dbReference type="AlphaFoldDB" id="A0AAP0RRU1"/>
<protein>
    <submittedName>
        <fullName evidence="1">Uncharacterized protein</fullName>
    </submittedName>
</protein>
<proteinExistence type="predicted"/>
<gene>
    <name evidence="1" type="ORF">L1049_011574</name>
</gene>
<dbReference type="EMBL" id="JBBPBK010000006">
    <property type="protein sequence ID" value="KAK9283335.1"/>
    <property type="molecule type" value="Genomic_DNA"/>
</dbReference>
<organism evidence="1 2">
    <name type="scientific">Liquidambar formosana</name>
    <name type="common">Formosan gum</name>
    <dbReference type="NCBI Taxonomy" id="63359"/>
    <lineage>
        <taxon>Eukaryota</taxon>
        <taxon>Viridiplantae</taxon>
        <taxon>Streptophyta</taxon>
        <taxon>Embryophyta</taxon>
        <taxon>Tracheophyta</taxon>
        <taxon>Spermatophyta</taxon>
        <taxon>Magnoliopsida</taxon>
        <taxon>eudicotyledons</taxon>
        <taxon>Gunneridae</taxon>
        <taxon>Pentapetalae</taxon>
        <taxon>Saxifragales</taxon>
        <taxon>Altingiaceae</taxon>
        <taxon>Liquidambar</taxon>
    </lineage>
</organism>
<evidence type="ECO:0000313" key="2">
    <source>
        <dbReference type="Proteomes" id="UP001415857"/>
    </source>
</evidence>
<comment type="caution">
    <text evidence="1">The sequence shown here is derived from an EMBL/GenBank/DDBJ whole genome shotgun (WGS) entry which is preliminary data.</text>
</comment>
<keyword evidence="2" id="KW-1185">Reference proteome</keyword>
<sequence length="95" mass="10806">MAKCKNDAHKLRNDHPIDALGLQDLPFNQYSSIKQKDKWSILQVQIQPKTKKSAQSSWWDSQPVCLTLGEMQRLPHQTVAAASNKCCRRTRNACA</sequence>
<reference evidence="1 2" key="1">
    <citation type="journal article" date="2024" name="Plant J.">
        <title>Genome sequences and population genomics reveal climatic adaptation and genomic divergence between two closely related sweetgum species.</title>
        <authorList>
            <person name="Xu W.Q."/>
            <person name="Ren C.Q."/>
            <person name="Zhang X.Y."/>
            <person name="Comes H.P."/>
            <person name="Liu X.H."/>
            <person name="Li Y.G."/>
            <person name="Kettle C.J."/>
            <person name="Jalonen R."/>
            <person name="Gaisberger H."/>
            <person name="Ma Y.Z."/>
            <person name="Qiu Y.X."/>
        </authorList>
    </citation>
    <scope>NUCLEOTIDE SEQUENCE [LARGE SCALE GENOMIC DNA]</scope>
    <source>
        <strain evidence="1">Hangzhou</strain>
    </source>
</reference>
<dbReference type="Proteomes" id="UP001415857">
    <property type="component" value="Unassembled WGS sequence"/>
</dbReference>
<name>A0AAP0RRU1_LIQFO</name>